<evidence type="ECO:0000313" key="1">
    <source>
        <dbReference type="EMBL" id="MFD2865860.1"/>
    </source>
</evidence>
<dbReference type="Proteomes" id="UP001597601">
    <property type="component" value="Unassembled WGS sequence"/>
</dbReference>
<organism evidence="1 2">
    <name type="scientific">Mucilaginibacter antarcticus</name>
    <dbReference type="NCBI Taxonomy" id="1855725"/>
    <lineage>
        <taxon>Bacteria</taxon>
        <taxon>Pseudomonadati</taxon>
        <taxon>Bacteroidota</taxon>
        <taxon>Sphingobacteriia</taxon>
        <taxon>Sphingobacteriales</taxon>
        <taxon>Sphingobacteriaceae</taxon>
        <taxon>Mucilaginibacter</taxon>
    </lineage>
</organism>
<dbReference type="RefSeq" id="WP_377128967.1">
    <property type="nucleotide sequence ID" value="NZ_JBHUHN010000001.1"/>
</dbReference>
<accession>A0ABW5XTH8</accession>
<dbReference type="EMBL" id="JBHUON010000018">
    <property type="protein sequence ID" value="MFD2865860.1"/>
    <property type="molecule type" value="Genomic_DNA"/>
</dbReference>
<evidence type="ECO:0000313" key="2">
    <source>
        <dbReference type="Proteomes" id="UP001597601"/>
    </source>
</evidence>
<proteinExistence type="predicted"/>
<comment type="caution">
    <text evidence="1">The sequence shown here is derived from an EMBL/GenBank/DDBJ whole genome shotgun (WGS) entry which is preliminary data.</text>
</comment>
<keyword evidence="2" id="KW-1185">Reference proteome</keyword>
<gene>
    <name evidence="1" type="ORF">ACFSYC_14260</name>
</gene>
<reference evidence="2" key="1">
    <citation type="journal article" date="2019" name="Int. J. Syst. Evol. Microbiol.">
        <title>The Global Catalogue of Microorganisms (GCM) 10K type strain sequencing project: providing services to taxonomists for standard genome sequencing and annotation.</title>
        <authorList>
            <consortium name="The Broad Institute Genomics Platform"/>
            <consortium name="The Broad Institute Genome Sequencing Center for Infectious Disease"/>
            <person name="Wu L."/>
            <person name="Ma J."/>
        </authorList>
    </citation>
    <scope>NUCLEOTIDE SEQUENCE [LARGE SCALE GENOMIC DNA]</scope>
    <source>
        <strain evidence="2">KCTC 52232</strain>
    </source>
</reference>
<sequence length="66" mass="7380">MQEFDKGIAQIAATNASEINGDLNDYFTVSTREDGTFKIKWEKAISTHIRHKVTALVKQHYAAAKA</sequence>
<protein>
    <submittedName>
        <fullName evidence="1">Uncharacterized protein</fullName>
    </submittedName>
</protein>
<name>A0ABW5XTH8_9SPHI</name>